<dbReference type="SUPFAM" id="SSF50242">
    <property type="entry name" value="TIMP-like"/>
    <property type="match status" value="1"/>
</dbReference>
<organism evidence="2 3">
    <name type="scientific">Chryseobacterium salivictor</name>
    <dbReference type="NCBI Taxonomy" id="2547600"/>
    <lineage>
        <taxon>Bacteria</taxon>
        <taxon>Pseudomonadati</taxon>
        <taxon>Bacteroidota</taxon>
        <taxon>Flavobacteriia</taxon>
        <taxon>Flavobacteriales</taxon>
        <taxon>Weeksellaceae</taxon>
        <taxon>Chryseobacterium group</taxon>
        <taxon>Chryseobacterium</taxon>
    </lineage>
</organism>
<dbReference type="InterPro" id="IPR008993">
    <property type="entry name" value="TIMP-like_OB-fold"/>
</dbReference>
<sequence>MKKLILLFLFLFSVKIFACKCGNSGEIGIQYQNADFVGEIEITKIYGNNLKSRIYKADVSVLKIYKGKSFGTVEISGLINDIQSAACEVDLKVGEKYLIYLSKNDGDNVISMTTNRKSLGSEKYTISACTPKTFISDVTDQKLKTERQVDEFLSKSKEKLNQVFFLDESVSENSKGDFKDYEISDAKNKFAVYKLKVNEKSKIDHIEAVQNFESSKDLEIMNLMKKNFVIGKDFFSEVRNEEVLLILFYRPENKGSDYADTLSGELK</sequence>
<dbReference type="RefSeq" id="WP_133439439.1">
    <property type="nucleotide sequence ID" value="NZ_CP037954.1"/>
</dbReference>
<keyword evidence="3" id="KW-1185">Reference proteome</keyword>
<name>A0A4P6ZES0_9FLAO</name>
<reference evidence="2 3" key="1">
    <citation type="submission" date="2019-03" db="EMBL/GenBank/DDBJ databases">
        <authorList>
            <person name="Kim H."/>
            <person name="Yu S.-M."/>
        </authorList>
    </citation>
    <scope>NUCLEOTIDE SEQUENCE [LARGE SCALE GENOMIC DNA]</scope>
    <source>
        <strain evidence="2 3">NBC122</strain>
    </source>
</reference>
<keyword evidence="1" id="KW-0732">Signal</keyword>
<evidence type="ECO:0000313" key="3">
    <source>
        <dbReference type="Proteomes" id="UP000294419"/>
    </source>
</evidence>
<accession>A0A4P6ZES0</accession>
<gene>
    <name evidence="2" type="ORF">NBC122_01141</name>
</gene>
<dbReference type="KEGG" id="csal:NBC122_01141"/>
<feature type="signal peptide" evidence="1">
    <location>
        <begin position="1"/>
        <end position="18"/>
    </location>
</feature>
<evidence type="ECO:0000313" key="2">
    <source>
        <dbReference type="EMBL" id="QBO57969.1"/>
    </source>
</evidence>
<dbReference type="Proteomes" id="UP000294419">
    <property type="component" value="Chromosome"/>
</dbReference>
<proteinExistence type="predicted"/>
<dbReference type="AlphaFoldDB" id="A0A4P6ZES0"/>
<protein>
    <recommendedName>
        <fullName evidence="4">Tissue inhibitor of metalloproteinase</fullName>
    </recommendedName>
</protein>
<dbReference type="OrthoDB" id="1236556at2"/>
<feature type="chain" id="PRO_5020324157" description="Tissue inhibitor of metalloproteinase" evidence="1">
    <location>
        <begin position="19"/>
        <end position="267"/>
    </location>
</feature>
<dbReference type="EMBL" id="CP037954">
    <property type="protein sequence ID" value="QBO57969.1"/>
    <property type="molecule type" value="Genomic_DNA"/>
</dbReference>
<dbReference type="Gene3D" id="2.40.50.120">
    <property type="match status" value="1"/>
</dbReference>
<evidence type="ECO:0000256" key="1">
    <source>
        <dbReference type="SAM" id="SignalP"/>
    </source>
</evidence>
<evidence type="ECO:0008006" key="4">
    <source>
        <dbReference type="Google" id="ProtNLM"/>
    </source>
</evidence>